<name>A0AAU2JXE1_9ACTN</name>
<organism evidence="1">
    <name type="scientific">Streptomyces sp. NBC_00049</name>
    <dbReference type="NCBI Taxonomy" id="2903617"/>
    <lineage>
        <taxon>Bacteria</taxon>
        <taxon>Bacillati</taxon>
        <taxon>Actinomycetota</taxon>
        <taxon>Actinomycetes</taxon>
        <taxon>Kitasatosporales</taxon>
        <taxon>Streptomycetaceae</taxon>
        <taxon>Streptomyces</taxon>
    </lineage>
</organism>
<dbReference type="EMBL" id="CP108264">
    <property type="protein sequence ID" value="WTU77470.1"/>
    <property type="molecule type" value="Genomic_DNA"/>
</dbReference>
<accession>A0AAU2JXE1</accession>
<proteinExistence type="predicted"/>
<gene>
    <name evidence="1" type="ORF">OG327_31390</name>
</gene>
<reference evidence="1" key="1">
    <citation type="submission" date="2022-10" db="EMBL/GenBank/DDBJ databases">
        <title>The complete genomes of actinobacterial strains from the NBC collection.</title>
        <authorList>
            <person name="Joergensen T.S."/>
            <person name="Alvarez Arevalo M."/>
            <person name="Sterndorff E.B."/>
            <person name="Faurdal D."/>
            <person name="Vuksanovic O."/>
            <person name="Mourched A.-S."/>
            <person name="Charusanti P."/>
            <person name="Shaw S."/>
            <person name="Blin K."/>
            <person name="Weber T."/>
        </authorList>
    </citation>
    <scope>NUCLEOTIDE SEQUENCE</scope>
    <source>
        <strain evidence="1">NBC_00049</strain>
    </source>
</reference>
<protein>
    <submittedName>
        <fullName evidence="1">Uncharacterized protein</fullName>
    </submittedName>
</protein>
<dbReference type="AlphaFoldDB" id="A0AAU2JXE1"/>
<sequence length="113" mass="12187">MTAPLTAPTPAQIEQATDTLAQLVDYLRTEPPTADVLVLLTPLLDEDDGVPMLLSDVLRAAARAVATHAEPYNSDVNSAVTTLREAATEIMQWHSLHWEVRDLARATAPEAAS</sequence>
<evidence type="ECO:0000313" key="1">
    <source>
        <dbReference type="EMBL" id="WTU77470.1"/>
    </source>
</evidence>